<dbReference type="InterPro" id="IPR036397">
    <property type="entry name" value="RNaseH_sf"/>
</dbReference>
<dbReference type="InterPro" id="IPR019288">
    <property type="entry name" value="3'-5'_exonuclease_PolB-like"/>
</dbReference>
<dbReference type="RefSeq" id="WP_113042449.1">
    <property type="nucleotide sequence ID" value="NZ_CAWPKC010000016.1"/>
</dbReference>
<gene>
    <name evidence="2" type="ORF">GPY42_12555</name>
</gene>
<comment type="caution">
    <text evidence="2">The sequence shown here is derived from an EMBL/GenBank/DDBJ whole genome shotgun (WGS) entry which is preliminary data.</text>
</comment>
<sequence>MNIYIDIETIPSQSESVKKSFLDNVKAPGNFKKQESIDEWLAENRERVAEEDWRKTSFDGGFGQICCVSVAINNEPVVTFFDENWENSESAIITDLFHYLESNYDPSRGIPPVFIGHNIAGFDLRFMFQRAVVLGISPPRFIPFGARPWDKQVFDTMTAWAGHGDRVSLDKLCHVLSLPQKGSETGEDIDGSKVWDFVRDGKISTVAKYCEGDVERVRTIHKRMTFQTVS</sequence>
<reference evidence="2 3" key="1">
    <citation type="submission" date="2019-12" db="EMBL/GenBank/DDBJ databases">
        <title>Engineering Photorhabdus to improve their lethality against agricultural pests.</title>
        <authorList>
            <person name="Machado R.A.R."/>
        </authorList>
    </citation>
    <scope>NUCLEOTIDE SEQUENCE [LARGE SCALE GENOMIC DNA]</scope>
    <source>
        <strain evidence="2 3">M-HU2</strain>
    </source>
</reference>
<dbReference type="Proteomes" id="UP000470051">
    <property type="component" value="Unassembled WGS sequence"/>
</dbReference>
<organism evidence="2 3">
    <name type="scientific">Photorhabdus kayaii</name>
    <dbReference type="NCBI Taxonomy" id="230088"/>
    <lineage>
        <taxon>Bacteria</taxon>
        <taxon>Pseudomonadati</taxon>
        <taxon>Pseudomonadota</taxon>
        <taxon>Gammaproteobacteria</taxon>
        <taxon>Enterobacterales</taxon>
        <taxon>Morganellaceae</taxon>
        <taxon>Photorhabdus</taxon>
    </lineage>
</organism>
<dbReference type="SUPFAM" id="SSF53098">
    <property type="entry name" value="Ribonuclease H-like"/>
    <property type="match status" value="1"/>
</dbReference>
<accession>A0ABX0AYN4</accession>
<proteinExistence type="predicted"/>
<evidence type="ECO:0000259" key="1">
    <source>
        <dbReference type="Pfam" id="PF10108"/>
    </source>
</evidence>
<protein>
    <recommendedName>
        <fullName evidence="1">Predicted 3'-5' exonuclease PolB-like domain-containing protein</fullName>
    </recommendedName>
</protein>
<feature type="domain" description="Predicted 3'-5' exonuclease PolB-like" evidence="1">
    <location>
        <begin position="65"/>
        <end position="215"/>
    </location>
</feature>
<evidence type="ECO:0000313" key="2">
    <source>
        <dbReference type="EMBL" id="NDL25973.1"/>
    </source>
</evidence>
<keyword evidence="3" id="KW-1185">Reference proteome</keyword>
<name>A0ABX0AYN4_9GAMM</name>
<dbReference type="InterPro" id="IPR012337">
    <property type="entry name" value="RNaseH-like_sf"/>
</dbReference>
<dbReference type="EMBL" id="WSFE01000016">
    <property type="protein sequence ID" value="NDL25973.1"/>
    <property type="molecule type" value="Genomic_DNA"/>
</dbReference>
<dbReference type="Gene3D" id="3.30.420.10">
    <property type="entry name" value="Ribonuclease H-like superfamily/Ribonuclease H"/>
    <property type="match status" value="1"/>
</dbReference>
<evidence type="ECO:0000313" key="3">
    <source>
        <dbReference type="Proteomes" id="UP000470051"/>
    </source>
</evidence>
<dbReference type="Pfam" id="PF10108">
    <property type="entry name" value="DNA_pol_B_exo2"/>
    <property type="match status" value="1"/>
</dbReference>